<dbReference type="InterPro" id="IPR050661">
    <property type="entry name" value="BglG_antiterminators"/>
</dbReference>
<dbReference type="PANTHER" id="PTHR30185">
    <property type="entry name" value="CRYPTIC BETA-GLUCOSIDE BGL OPERON ANTITERMINATOR"/>
    <property type="match status" value="1"/>
</dbReference>
<keyword evidence="2" id="KW-0804">Transcription</keyword>
<organism evidence="4 5">
    <name type="scientific">Carnobacterium maltaromaticum</name>
    <name type="common">Carnobacterium piscicola</name>
    <dbReference type="NCBI Taxonomy" id="2751"/>
    <lineage>
        <taxon>Bacteria</taxon>
        <taxon>Bacillati</taxon>
        <taxon>Bacillota</taxon>
        <taxon>Bacilli</taxon>
        <taxon>Lactobacillales</taxon>
        <taxon>Carnobacteriaceae</taxon>
        <taxon>Carnobacterium</taxon>
    </lineage>
</organism>
<dbReference type="Pfam" id="PF05043">
    <property type="entry name" value="Mga"/>
    <property type="match status" value="1"/>
</dbReference>
<dbReference type="EMBL" id="JAVBVO010000003">
    <property type="protein sequence ID" value="MDZ5758608.1"/>
    <property type="molecule type" value="Genomic_DNA"/>
</dbReference>
<name>A0AAW9K8K8_CARML</name>
<comment type="caution">
    <text evidence="4">The sequence shown here is derived from an EMBL/GenBank/DDBJ whole genome shotgun (WGS) entry which is preliminary data.</text>
</comment>
<gene>
    <name evidence="4" type="ORF">RAK27_08080</name>
</gene>
<accession>A0AAW9K8K8</accession>
<dbReference type="InterPro" id="IPR007737">
    <property type="entry name" value="Mga_HTH"/>
</dbReference>
<sequence>MNYFLDKLQTRKIKLIKLLKNEYPNRSIAEISKELDCSNQTLMTTIESLIEDLKSFEINTARIRIVSKRIEADFDVNFSVDCLIHEYVRKSFEYQVILDCFFNTTKSISDYAKDFFLSQASTYRKINGVKNILKNFNIELQQSTTLQIVGEEKMIRYFYFSFFWETHSNINWSFEFSKEFIASFKKVIHSNAIKADHTLVNQNKIDLWFGIILTRIASGYSVGVIPQIKNIGDFNENYLEKITESQAFFNQINPKLSRTKSLDELNFCYSIEIINTHYLVYNPTMEGLLKKIKANDQIYKVASQQFIESLDKYLSQALDKKAQAILLANLFSVHLSVFLFDNVLSPFSEKLKLHRFDRIYPSVYKMLNKAYQDFIRHKAIAKVYHDKELLFPSYLLILYLSVDVKNYTEPIIIYLYSANSTLLEFLLKKELQKMSQYNLIFTETVTAETDLVISDTFNTPFCLSQESTLIWESVPSDSDWMNLRNKLNEIKKEKEFSRLE</sequence>
<dbReference type="AlphaFoldDB" id="A0AAW9K8K8"/>
<dbReference type="PANTHER" id="PTHR30185:SF18">
    <property type="entry name" value="TRANSCRIPTIONAL REGULATOR MTLR"/>
    <property type="match status" value="1"/>
</dbReference>
<evidence type="ECO:0000259" key="3">
    <source>
        <dbReference type="Pfam" id="PF05043"/>
    </source>
</evidence>
<evidence type="ECO:0000256" key="1">
    <source>
        <dbReference type="ARBA" id="ARBA00023015"/>
    </source>
</evidence>
<evidence type="ECO:0000313" key="4">
    <source>
        <dbReference type="EMBL" id="MDZ5758608.1"/>
    </source>
</evidence>
<proteinExistence type="predicted"/>
<feature type="domain" description="Mga helix-turn-helix" evidence="3">
    <location>
        <begin position="77"/>
        <end position="163"/>
    </location>
</feature>
<evidence type="ECO:0000313" key="5">
    <source>
        <dbReference type="Proteomes" id="UP001290462"/>
    </source>
</evidence>
<evidence type="ECO:0000256" key="2">
    <source>
        <dbReference type="ARBA" id="ARBA00023163"/>
    </source>
</evidence>
<dbReference type="RefSeq" id="WP_119906602.1">
    <property type="nucleotide sequence ID" value="NZ_CBCPIB010000001.1"/>
</dbReference>
<protein>
    <submittedName>
        <fullName evidence="4">Helix-turn-helix domain-containing protein</fullName>
    </submittedName>
</protein>
<reference evidence="4" key="1">
    <citation type="submission" date="2023-08" db="EMBL/GenBank/DDBJ databases">
        <title>Genomic characterization of piscicolin 126 produced by Carnobacterium maltaromaticum CM22 strain isolated from salmon (Salmo salar).</title>
        <authorList>
            <person name="Gonzalez-Gragera E."/>
            <person name="Garcia-Lopez J.D."/>
            <person name="Teso-Perez C."/>
            <person name="Gimenez-Hernandez I."/>
            <person name="Peralta-Sanchez J.M."/>
            <person name="Valdivia E."/>
            <person name="Montalban-Lopez M."/>
            <person name="Martin-Platero A.M."/>
            <person name="Banos A."/>
            <person name="Martinez-Bueno M."/>
        </authorList>
    </citation>
    <scope>NUCLEOTIDE SEQUENCE</scope>
    <source>
        <strain evidence="4">CM22</strain>
    </source>
</reference>
<dbReference type="Proteomes" id="UP001290462">
    <property type="component" value="Unassembled WGS sequence"/>
</dbReference>
<keyword evidence="1" id="KW-0805">Transcription regulation</keyword>